<feature type="compositionally biased region" description="Basic residues" evidence="8">
    <location>
        <begin position="429"/>
        <end position="446"/>
    </location>
</feature>
<evidence type="ECO:0000256" key="3">
    <source>
        <dbReference type="ARBA" id="ARBA00022763"/>
    </source>
</evidence>
<dbReference type="InterPro" id="IPR018574">
    <property type="entry name" value="Structure-sp_endonuc_su_Slx4"/>
</dbReference>
<dbReference type="Pfam" id="PF09494">
    <property type="entry name" value="Slx4"/>
    <property type="match status" value="1"/>
</dbReference>
<evidence type="ECO:0000256" key="2">
    <source>
        <dbReference type="ARBA" id="ARBA00006661"/>
    </source>
</evidence>
<keyword evidence="5" id="KW-0234">DNA repair</keyword>
<dbReference type="GO" id="GO:0006260">
    <property type="term" value="P:DNA replication"/>
    <property type="evidence" value="ECO:0007669"/>
    <property type="project" value="InterPro"/>
</dbReference>
<name>A0AAD7GAT2_MYCRO</name>
<comment type="caution">
    <text evidence="9">The sequence shown here is derived from an EMBL/GenBank/DDBJ whole genome shotgun (WGS) entry which is preliminary data.</text>
</comment>
<evidence type="ECO:0000256" key="6">
    <source>
        <dbReference type="ARBA" id="ARBA00023242"/>
    </source>
</evidence>
<feature type="compositionally biased region" description="Low complexity" evidence="8">
    <location>
        <begin position="328"/>
        <end position="343"/>
    </location>
</feature>
<evidence type="ECO:0000256" key="5">
    <source>
        <dbReference type="ARBA" id="ARBA00023204"/>
    </source>
</evidence>
<evidence type="ECO:0000313" key="10">
    <source>
        <dbReference type="Proteomes" id="UP001221757"/>
    </source>
</evidence>
<evidence type="ECO:0000256" key="7">
    <source>
        <dbReference type="ARBA" id="ARBA00029496"/>
    </source>
</evidence>
<keyword evidence="4" id="KW-0233">DNA recombination</keyword>
<evidence type="ECO:0000256" key="4">
    <source>
        <dbReference type="ARBA" id="ARBA00023172"/>
    </source>
</evidence>
<evidence type="ECO:0000256" key="8">
    <source>
        <dbReference type="SAM" id="MobiDB-lite"/>
    </source>
</evidence>
<protein>
    <recommendedName>
        <fullName evidence="7">Structure-specific endonuclease subunit SLX4</fullName>
    </recommendedName>
</protein>
<keyword evidence="3" id="KW-0227">DNA damage</keyword>
<evidence type="ECO:0000256" key="1">
    <source>
        <dbReference type="ARBA" id="ARBA00004123"/>
    </source>
</evidence>
<feature type="region of interest" description="Disordered" evidence="8">
    <location>
        <begin position="288"/>
        <end position="464"/>
    </location>
</feature>
<feature type="compositionally biased region" description="Polar residues" evidence="8">
    <location>
        <begin position="293"/>
        <end position="307"/>
    </location>
</feature>
<feature type="compositionally biased region" description="Low complexity" evidence="8">
    <location>
        <begin position="360"/>
        <end position="375"/>
    </location>
</feature>
<organism evidence="9 10">
    <name type="scientific">Mycena rosella</name>
    <name type="common">Pink bonnet</name>
    <name type="synonym">Agaricus rosellus</name>
    <dbReference type="NCBI Taxonomy" id="1033263"/>
    <lineage>
        <taxon>Eukaryota</taxon>
        <taxon>Fungi</taxon>
        <taxon>Dikarya</taxon>
        <taxon>Basidiomycota</taxon>
        <taxon>Agaricomycotina</taxon>
        <taxon>Agaricomycetes</taxon>
        <taxon>Agaricomycetidae</taxon>
        <taxon>Agaricales</taxon>
        <taxon>Marasmiineae</taxon>
        <taxon>Mycenaceae</taxon>
        <taxon>Mycena</taxon>
    </lineage>
</organism>
<reference evidence="9" key="1">
    <citation type="submission" date="2023-03" db="EMBL/GenBank/DDBJ databases">
        <title>Massive genome expansion in bonnet fungi (Mycena s.s.) driven by repeated elements and novel gene families across ecological guilds.</title>
        <authorList>
            <consortium name="Lawrence Berkeley National Laboratory"/>
            <person name="Harder C.B."/>
            <person name="Miyauchi S."/>
            <person name="Viragh M."/>
            <person name="Kuo A."/>
            <person name="Thoen E."/>
            <person name="Andreopoulos B."/>
            <person name="Lu D."/>
            <person name="Skrede I."/>
            <person name="Drula E."/>
            <person name="Henrissat B."/>
            <person name="Morin E."/>
            <person name="Kohler A."/>
            <person name="Barry K."/>
            <person name="LaButti K."/>
            <person name="Morin E."/>
            <person name="Salamov A."/>
            <person name="Lipzen A."/>
            <person name="Mereny Z."/>
            <person name="Hegedus B."/>
            <person name="Baldrian P."/>
            <person name="Stursova M."/>
            <person name="Weitz H."/>
            <person name="Taylor A."/>
            <person name="Grigoriev I.V."/>
            <person name="Nagy L.G."/>
            <person name="Martin F."/>
            <person name="Kauserud H."/>
        </authorList>
    </citation>
    <scope>NUCLEOTIDE SEQUENCE</scope>
    <source>
        <strain evidence="9">CBHHK067</strain>
    </source>
</reference>
<dbReference type="Proteomes" id="UP001221757">
    <property type="component" value="Unassembled WGS sequence"/>
</dbReference>
<feature type="compositionally biased region" description="Polar residues" evidence="8">
    <location>
        <begin position="100"/>
        <end position="114"/>
    </location>
</feature>
<comment type="subcellular location">
    <subcellularLocation>
        <location evidence="1">Nucleus</location>
    </subcellularLocation>
</comment>
<feature type="compositionally biased region" description="Basic and acidic residues" evidence="8">
    <location>
        <begin position="406"/>
        <end position="421"/>
    </location>
</feature>
<sequence>MHPLDLPAMAGPSTVIEISDGSVPASPVASSSRPTLPPTSNISVIEISDSSASMSEPLNILKKDVVSMDSSRHVGDATDQGCRATCYVQFRRRRPRNDPNAKSTAGSRSSSDTQAKALPKPVARGSSNSLAGDFPDAELKKLDKCVSCDIAWTARKSGAQKLVHIRSCAKKNGLTDDTLRILIRREIDNAPNDAGPSKRKGKAPVDTPTTPTLLEDVVREAAPKRKGKRKEPVDALKSVSETRETILGRARILLDSGPLSDEHSFAVRTQAFTSTLPTAAPEPTQAFGVSRLGQRQGSKVSVLGQQDSDSDAEPELPPATQAFAPSKLGARLGAGASRGWGYESESERESAASGSDLNVSSARKSTKRSSSSAKEVSSRKAKGNKSAAVIPPATQLGSDDWDNDDAYVHFDPDLELNKEPVAENIVPTKKPKQRTKSKSPKSKRKAKNDDPAVPATPKKSRKKAADEYDEAWELGLKDKITNDRDLHLRILRYEPINFEVFVQLATEDGEVAGGRLKFKLRVFLDKQAINFYGGEAGRVGRR</sequence>
<dbReference type="AlphaFoldDB" id="A0AAD7GAT2"/>
<evidence type="ECO:0000313" key="9">
    <source>
        <dbReference type="EMBL" id="KAJ7684033.1"/>
    </source>
</evidence>
<gene>
    <name evidence="9" type="ORF">B0H17DRAFT_23310</name>
</gene>
<proteinExistence type="inferred from homology"/>
<feature type="region of interest" description="Disordered" evidence="8">
    <location>
        <begin position="90"/>
        <end position="133"/>
    </location>
</feature>
<dbReference type="GO" id="GO:0006310">
    <property type="term" value="P:DNA recombination"/>
    <property type="evidence" value="ECO:0007669"/>
    <property type="project" value="UniProtKB-KW"/>
</dbReference>
<dbReference type="EMBL" id="JARKIE010000103">
    <property type="protein sequence ID" value="KAJ7684033.1"/>
    <property type="molecule type" value="Genomic_DNA"/>
</dbReference>
<keyword evidence="10" id="KW-1185">Reference proteome</keyword>
<feature type="region of interest" description="Disordered" evidence="8">
    <location>
        <begin position="17"/>
        <end position="39"/>
    </location>
</feature>
<accession>A0AAD7GAT2</accession>
<comment type="similarity">
    <text evidence="2">Belongs to the SLX4 family.</text>
</comment>
<keyword evidence="6" id="KW-0539">Nucleus</keyword>
<feature type="compositionally biased region" description="Low complexity" evidence="8">
    <location>
        <begin position="22"/>
        <end position="32"/>
    </location>
</feature>
<dbReference type="GO" id="GO:0033557">
    <property type="term" value="C:Slx1-Slx4 complex"/>
    <property type="evidence" value="ECO:0007669"/>
    <property type="project" value="InterPro"/>
</dbReference>
<feature type="region of interest" description="Disordered" evidence="8">
    <location>
        <begin position="189"/>
        <end position="236"/>
    </location>
</feature>
<dbReference type="GO" id="GO:0006281">
    <property type="term" value="P:DNA repair"/>
    <property type="evidence" value="ECO:0007669"/>
    <property type="project" value="UniProtKB-KW"/>
</dbReference>